<dbReference type="Gene3D" id="2.40.37.10">
    <property type="entry name" value="Lyase, Ornithine Decarboxylase, Chain A, domain 1"/>
    <property type="match status" value="1"/>
</dbReference>
<dbReference type="InterPro" id="IPR009006">
    <property type="entry name" value="Ala_racemase/Decarboxylase_C"/>
</dbReference>
<gene>
    <name evidence="6" type="ORF">M3P05_03455</name>
</gene>
<evidence type="ECO:0000256" key="3">
    <source>
        <dbReference type="ARBA" id="ARBA00022898"/>
    </source>
</evidence>
<evidence type="ECO:0000313" key="6">
    <source>
        <dbReference type="EMBL" id="MCL6268998.1"/>
    </source>
</evidence>
<dbReference type="InterPro" id="IPR000183">
    <property type="entry name" value="Orn/DAP/Arg_de-COase"/>
</dbReference>
<dbReference type="Gene3D" id="3.20.20.10">
    <property type="entry name" value="Alanine racemase"/>
    <property type="match status" value="1"/>
</dbReference>
<proteinExistence type="inferred from homology"/>
<dbReference type="Pfam" id="PF02784">
    <property type="entry name" value="Orn_Arg_deC_N"/>
    <property type="match status" value="1"/>
</dbReference>
<dbReference type="SUPFAM" id="SSF51419">
    <property type="entry name" value="PLP-binding barrel"/>
    <property type="match status" value="1"/>
</dbReference>
<protein>
    <submittedName>
        <fullName evidence="6">Type III PLP-dependent enzyme</fullName>
    </submittedName>
</protein>
<reference evidence="6 7" key="1">
    <citation type="submission" date="2022-05" db="EMBL/GenBank/DDBJ databases">
        <authorList>
            <person name="Park J.-S."/>
        </authorList>
    </citation>
    <scope>NUCLEOTIDE SEQUENCE [LARGE SCALE GENOMIC DNA]</scope>
    <source>
        <strain evidence="6 7">2012CJ34-2</strain>
    </source>
</reference>
<evidence type="ECO:0000313" key="7">
    <source>
        <dbReference type="Proteomes" id="UP001203338"/>
    </source>
</evidence>
<evidence type="ECO:0000259" key="5">
    <source>
        <dbReference type="Pfam" id="PF02784"/>
    </source>
</evidence>
<dbReference type="PRINTS" id="PR01182">
    <property type="entry name" value="ORNDCRBXLASE"/>
</dbReference>
<evidence type="ECO:0000256" key="4">
    <source>
        <dbReference type="ARBA" id="ARBA00023239"/>
    </source>
</evidence>
<dbReference type="RefSeq" id="WP_249697827.1">
    <property type="nucleotide sequence ID" value="NZ_JAMFLX010000003.1"/>
</dbReference>
<sequence>MSVHYQYINAEQGTKTTIPDSLERLVKRHGTPLLIFDADVVRQQYCALINALPEVTPHYAVKALPFSPALKILHGEGASFDIASSGEISMAERLGISAKQCIHTHPVKKTEEVEKALAWGCRQFVFDNSHELTKLAHYKNSVKLLLRISFPNPYARVNLSYKFGCTVEEALPLMEQAKALGLNVNGLSFHVGSQITDPERYVSAIKTCKKIWEQAKTLKLAPLEILDIGGGFPVDYTAPVAGINDFCAQIRAALHSFPQAQFISEPGRFLVASAMHSISTVVGIAQREGRPWYYLDEGLYGCFSGQLFDKAEYPLAIPAKRLLQPKEPSVLAGPTCDSIDIIRDGIELPQLREGDLIIAGGMGAYSWAHATEFNHIPRTQIVVINDIEPLPSTGTEY</sequence>
<dbReference type="PANTHER" id="PTHR11482:SF6">
    <property type="entry name" value="ORNITHINE DECARBOXYLASE 1-RELATED"/>
    <property type="match status" value="1"/>
</dbReference>
<dbReference type="InterPro" id="IPR029066">
    <property type="entry name" value="PLP-binding_barrel"/>
</dbReference>
<feature type="domain" description="Orn/DAP/Arg decarboxylase 2 N-terminal" evidence="5">
    <location>
        <begin position="41"/>
        <end position="272"/>
    </location>
</feature>
<keyword evidence="7" id="KW-1185">Reference proteome</keyword>
<comment type="cofactor">
    <cofactor evidence="1">
        <name>pyridoxal 5'-phosphate</name>
        <dbReference type="ChEBI" id="CHEBI:597326"/>
    </cofactor>
</comment>
<dbReference type="EMBL" id="JAMFLX010000003">
    <property type="protein sequence ID" value="MCL6268998.1"/>
    <property type="molecule type" value="Genomic_DNA"/>
</dbReference>
<dbReference type="CDD" id="cd00622">
    <property type="entry name" value="PLPDE_III_ODC"/>
    <property type="match status" value="1"/>
</dbReference>
<evidence type="ECO:0000256" key="2">
    <source>
        <dbReference type="ARBA" id="ARBA00008872"/>
    </source>
</evidence>
<dbReference type="SUPFAM" id="SSF50621">
    <property type="entry name" value="Alanine racemase C-terminal domain-like"/>
    <property type="match status" value="1"/>
</dbReference>
<keyword evidence="3" id="KW-0663">Pyridoxal phosphate</keyword>
<comment type="similarity">
    <text evidence="2">Belongs to the Orn/Lys/Arg decarboxylase class-II family.</text>
</comment>
<dbReference type="InterPro" id="IPR002433">
    <property type="entry name" value="Orn_de-COase"/>
</dbReference>
<dbReference type="Proteomes" id="UP001203338">
    <property type="component" value="Unassembled WGS sequence"/>
</dbReference>
<accession>A0ABT0PC88</accession>
<organism evidence="6 7">
    <name type="scientific">Parendozoicomonas callyspongiae</name>
    <dbReference type="NCBI Taxonomy" id="2942213"/>
    <lineage>
        <taxon>Bacteria</taxon>
        <taxon>Pseudomonadati</taxon>
        <taxon>Pseudomonadota</taxon>
        <taxon>Gammaproteobacteria</taxon>
        <taxon>Oceanospirillales</taxon>
        <taxon>Endozoicomonadaceae</taxon>
        <taxon>Parendozoicomonas</taxon>
    </lineage>
</organism>
<keyword evidence="4" id="KW-0456">Lyase</keyword>
<dbReference type="PANTHER" id="PTHR11482">
    <property type="entry name" value="ARGININE/DIAMINOPIMELATE/ORNITHINE DECARBOXYLASE"/>
    <property type="match status" value="1"/>
</dbReference>
<dbReference type="PRINTS" id="PR01179">
    <property type="entry name" value="ODADCRBXLASE"/>
</dbReference>
<dbReference type="InterPro" id="IPR022644">
    <property type="entry name" value="De-COase2_N"/>
</dbReference>
<name>A0ABT0PC88_9GAMM</name>
<comment type="caution">
    <text evidence="6">The sequence shown here is derived from an EMBL/GenBank/DDBJ whole genome shotgun (WGS) entry which is preliminary data.</text>
</comment>
<evidence type="ECO:0000256" key="1">
    <source>
        <dbReference type="ARBA" id="ARBA00001933"/>
    </source>
</evidence>